<accession>A0A834P807</accession>
<organism evidence="1 2">
    <name type="scientific">Vespula pensylvanica</name>
    <name type="common">Western yellow jacket</name>
    <name type="synonym">Wasp</name>
    <dbReference type="NCBI Taxonomy" id="30213"/>
    <lineage>
        <taxon>Eukaryota</taxon>
        <taxon>Metazoa</taxon>
        <taxon>Ecdysozoa</taxon>
        <taxon>Arthropoda</taxon>
        <taxon>Hexapoda</taxon>
        <taxon>Insecta</taxon>
        <taxon>Pterygota</taxon>
        <taxon>Neoptera</taxon>
        <taxon>Endopterygota</taxon>
        <taxon>Hymenoptera</taxon>
        <taxon>Apocrita</taxon>
        <taxon>Aculeata</taxon>
        <taxon>Vespoidea</taxon>
        <taxon>Vespidae</taxon>
        <taxon>Vespinae</taxon>
        <taxon>Vespula</taxon>
    </lineage>
</organism>
<name>A0A834P807_VESPE</name>
<protein>
    <submittedName>
        <fullName evidence="1">Uncharacterized protein</fullName>
    </submittedName>
</protein>
<dbReference type="AlphaFoldDB" id="A0A834P807"/>
<proteinExistence type="predicted"/>
<evidence type="ECO:0000313" key="2">
    <source>
        <dbReference type="Proteomes" id="UP000600918"/>
    </source>
</evidence>
<comment type="caution">
    <text evidence="1">The sequence shown here is derived from an EMBL/GenBank/DDBJ whole genome shotgun (WGS) entry which is preliminary data.</text>
</comment>
<dbReference type="EMBL" id="JACSDY010000003">
    <property type="protein sequence ID" value="KAF7431831.1"/>
    <property type="molecule type" value="Genomic_DNA"/>
</dbReference>
<gene>
    <name evidence="1" type="ORF">H0235_004755</name>
</gene>
<evidence type="ECO:0000313" key="1">
    <source>
        <dbReference type="EMBL" id="KAF7431831.1"/>
    </source>
</evidence>
<keyword evidence="2" id="KW-1185">Reference proteome</keyword>
<dbReference type="Proteomes" id="UP000600918">
    <property type="component" value="Unassembled WGS sequence"/>
</dbReference>
<reference evidence="1" key="1">
    <citation type="journal article" date="2020" name="G3 (Bethesda)">
        <title>High-Quality Assemblies for Three Invasive Social Wasps from the &lt;i&gt;Vespula&lt;/i&gt; Genus.</title>
        <authorList>
            <person name="Harrop T.W.R."/>
            <person name="Guhlin J."/>
            <person name="McLaughlin G.M."/>
            <person name="Permina E."/>
            <person name="Stockwell P."/>
            <person name="Gilligan J."/>
            <person name="Le Lec M.F."/>
            <person name="Gruber M.A.M."/>
            <person name="Quinn O."/>
            <person name="Lovegrove M."/>
            <person name="Duncan E.J."/>
            <person name="Remnant E.J."/>
            <person name="Van Eeckhoven J."/>
            <person name="Graham B."/>
            <person name="Knapp R.A."/>
            <person name="Langford K.W."/>
            <person name="Kronenberg Z."/>
            <person name="Press M.O."/>
            <person name="Eacker S.M."/>
            <person name="Wilson-Rankin E.E."/>
            <person name="Purcell J."/>
            <person name="Lester P.J."/>
            <person name="Dearden P.K."/>
        </authorList>
    </citation>
    <scope>NUCLEOTIDE SEQUENCE</scope>
    <source>
        <strain evidence="1">Volc-1</strain>
    </source>
</reference>
<sequence>MYRRYASGLVVPCGKPKGRYSIVSVSEDLVSLYIYLQDNHSISETAKGTFLRLYRKNIDSRYFIVRTRKSVEISARLLTQGALAFGPFSTWQIHGGVVRPRYSYGPIYIHLLPLNHDAVALSATLHLSRGERRTFLGDSRYARVHGNKPSIPGEEERKAKKD</sequence>